<dbReference type="Pfam" id="PF00528">
    <property type="entry name" value="BPD_transp_1"/>
    <property type="match status" value="1"/>
</dbReference>
<dbReference type="GO" id="GO:0015416">
    <property type="term" value="F:ABC-type phosphonate transporter activity"/>
    <property type="evidence" value="ECO:0007669"/>
    <property type="project" value="InterPro"/>
</dbReference>
<gene>
    <name evidence="9" type="ORF">AWJ14_03300</name>
</gene>
<evidence type="ECO:0000256" key="5">
    <source>
        <dbReference type="ARBA" id="ARBA00023136"/>
    </source>
</evidence>
<evidence type="ECO:0000259" key="8">
    <source>
        <dbReference type="PROSITE" id="PS50928"/>
    </source>
</evidence>
<dbReference type="NCBIfam" id="TIGR01097">
    <property type="entry name" value="PhnE"/>
    <property type="match status" value="1"/>
</dbReference>
<feature type="region of interest" description="Disordered" evidence="7">
    <location>
        <begin position="150"/>
        <end position="180"/>
    </location>
</feature>
<sequence length="532" mass="57494">MTTPDAATIARLEKEYPDAFRAGIWKRFAGPIGIGLCILYALYCWWFFSVGAVLGSANWKLAGAYLADWVSYEIRPDIEIKGNHLDIHYSRFSELGENPNPDWLVKDMALVEALPAESAKPGPSAQALSAPSSAGSFMAPAAAAAGNANSTRSSAGSFVAPSKSSAGNANSVQPSSSSFVAPSKATVGTAEAAPAVKDAATPALPAASEQVVRAEVDLGAWTLIVTPDRATVVHDGTRHEFVIDAHRSVTALQPLEDWAEQRSEGSTVYLDFGWAGRAEIQNDDTSPFWGKPASEVLMLMVSGERVDPSRSNIARAFNDIWYNLEWQHGDVWTKLLQTIVMAFVGTVLASLIAFPVSFLAARNIYHNRVANQLLKRFFDFLRSVDMLIWALFFTRAFGPGPLAGISAIFFTDTGTLGKLYSEALENIDDKQREGVRSVGASPAAVQRYGVLPQVLPVFVSQALYFWESNTRSATIIGAVGAGGIGLKLWEAMRTNQDWENVAYMVLLILLVVYIFDAVSSRLRGMLIGGGQA</sequence>
<feature type="transmembrane region" description="Helical" evidence="6">
    <location>
        <begin position="501"/>
        <end position="518"/>
    </location>
</feature>
<name>A0A1C1YWA6_9HYPH</name>
<dbReference type="AlphaFoldDB" id="A0A1C1YWA6"/>
<feature type="transmembrane region" description="Helical" evidence="6">
    <location>
        <begin position="28"/>
        <end position="48"/>
    </location>
</feature>
<organism evidence="9 10">
    <name type="scientific">Hoeflea olei</name>
    <dbReference type="NCBI Taxonomy" id="1480615"/>
    <lineage>
        <taxon>Bacteria</taxon>
        <taxon>Pseudomonadati</taxon>
        <taxon>Pseudomonadota</taxon>
        <taxon>Alphaproteobacteria</taxon>
        <taxon>Hyphomicrobiales</taxon>
        <taxon>Rhizobiaceae</taxon>
        <taxon>Hoeflea</taxon>
    </lineage>
</organism>
<evidence type="ECO:0000313" key="10">
    <source>
        <dbReference type="Proteomes" id="UP000094795"/>
    </source>
</evidence>
<dbReference type="Proteomes" id="UP000094795">
    <property type="component" value="Unassembled WGS sequence"/>
</dbReference>
<dbReference type="InterPro" id="IPR005769">
    <property type="entry name" value="PhnE/PtxC"/>
</dbReference>
<evidence type="ECO:0000256" key="7">
    <source>
        <dbReference type="SAM" id="MobiDB-lite"/>
    </source>
</evidence>
<dbReference type="InterPro" id="IPR000515">
    <property type="entry name" value="MetI-like"/>
</dbReference>
<evidence type="ECO:0000256" key="1">
    <source>
        <dbReference type="ARBA" id="ARBA00004651"/>
    </source>
</evidence>
<evidence type="ECO:0000256" key="4">
    <source>
        <dbReference type="ARBA" id="ARBA00022989"/>
    </source>
</evidence>
<dbReference type="SUPFAM" id="SSF161098">
    <property type="entry name" value="MetI-like"/>
    <property type="match status" value="1"/>
</dbReference>
<proteinExistence type="inferred from homology"/>
<dbReference type="RefSeq" id="WP_066178111.1">
    <property type="nucleotide sequence ID" value="NZ_LQZT01000012.1"/>
</dbReference>
<dbReference type="CDD" id="cd06261">
    <property type="entry name" value="TM_PBP2"/>
    <property type="match status" value="1"/>
</dbReference>
<feature type="transmembrane region" description="Helical" evidence="6">
    <location>
        <begin position="386"/>
        <end position="410"/>
    </location>
</feature>
<keyword evidence="5 6" id="KW-0472">Membrane</keyword>
<feature type="compositionally biased region" description="Polar residues" evidence="7">
    <location>
        <begin position="162"/>
        <end position="180"/>
    </location>
</feature>
<comment type="similarity">
    <text evidence="6">Belongs to the binding-protein-dependent transport system permease family.</text>
</comment>
<dbReference type="PANTHER" id="PTHR30043">
    <property type="entry name" value="PHOSPHONATES TRANSPORT SYSTEM PERMEASE PROTEIN"/>
    <property type="match status" value="1"/>
</dbReference>
<evidence type="ECO:0000256" key="3">
    <source>
        <dbReference type="ARBA" id="ARBA00022692"/>
    </source>
</evidence>
<comment type="subcellular location">
    <subcellularLocation>
        <location evidence="1 6">Cell membrane</location>
        <topology evidence="1 6">Multi-pass membrane protein</topology>
    </subcellularLocation>
</comment>
<dbReference type="PANTHER" id="PTHR30043:SF9">
    <property type="entry name" value="PHOSPHONATES TRANSPORT SYSTEM PERMEASE PROTEIN"/>
    <property type="match status" value="1"/>
</dbReference>
<keyword evidence="10" id="KW-1185">Reference proteome</keyword>
<evidence type="ECO:0000256" key="6">
    <source>
        <dbReference type="RuleBase" id="RU363032"/>
    </source>
</evidence>
<accession>A0A1C1YWA6</accession>
<feature type="transmembrane region" description="Helical" evidence="6">
    <location>
        <begin position="473"/>
        <end position="489"/>
    </location>
</feature>
<evidence type="ECO:0000313" key="9">
    <source>
        <dbReference type="EMBL" id="OCW57833.1"/>
    </source>
</evidence>
<keyword evidence="2 6" id="KW-0813">Transport</keyword>
<dbReference type="Gene3D" id="1.10.3720.10">
    <property type="entry name" value="MetI-like"/>
    <property type="match status" value="1"/>
</dbReference>
<dbReference type="EMBL" id="LQZT01000012">
    <property type="protein sequence ID" value="OCW57833.1"/>
    <property type="molecule type" value="Genomic_DNA"/>
</dbReference>
<evidence type="ECO:0000256" key="2">
    <source>
        <dbReference type="ARBA" id="ARBA00022448"/>
    </source>
</evidence>
<dbReference type="InterPro" id="IPR035906">
    <property type="entry name" value="MetI-like_sf"/>
</dbReference>
<protein>
    <submittedName>
        <fullName evidence="9">Phosphonate ABC transporter permease</fullName>
    </submittedName>
</protein>
<dbReference type="GO" id="GO:0005886">
    <property type="term" value="C:plasma membrane"/>
    <property type="evidence" value="ECO:0007669"/>
    <property type="project" value="UniProtKB-SubCell"/>
</dbReference>
<dbReference type="OrthoDB" id="7820570at2"/>
<keyword evidence="3 6" id="KW-0812">Transmembrane</keyword>
<comment type="caution">
    <text evidence="9">The sequence shown here is derived from an EMBL/GenBank/DDBJ whole genome shotgun (WGS) entry which is preliminary data.</text>
</comment>
<feature type="domain" description="ABC transmembrane type-1" evidence="8">
    <location>
        <begin position="335"/>
        <end position="519"/>
    </location>
</feature>
<keyword evidence="4 6" id="KW-1133">Transmembrane helix</keyword>
<reference evidence="9 10" key="1">
    <citation type="submission" date="2015-12" db="EMBL/GenBank/DDBJ databases">
        <authorList>
            <person name="Shamseldin A."/>
            <person name="Moawad H."/>
            <person name="Abd El-Rahim W.M."/>
            <person name="Sadowsky M.J."/>
        </authorList>
    </citation>
    <scope>NUCLEOTIDE SEQUENCE [LARGE SCALE GENOMIC DNA]</scope>
    <source>
        <strain evidence="9 10">JC234</strain>
    </source>
</reference>
<feature type="transmembrane region" description="Helical" evidence="6">
    <location>
        <begin position="339"/>
        <end position="365"/>
    </location>
</feature>
<dbReference type="STRING" id="1480615.AWJ14_03300"/>
<dbReference type="PROSITE" id="PS50928">
    <property type="entry name" value="ABC_TM1"/>
    <property type="match status" value="1"/>
</dbReference>